<evidence type="ECO:0000313" key="1">
    <source>
        <dbReference type="Proteomes" id="UP000887572"/>
    </source>
</evidence>
<proteinExistence type="predicted"/>
<evidence type="ECO:0000313" key="2">
    <source>
        <dbReference type="WBParaSite" id="Gr19_v10_g2607.t1"/>
    </source>
</evidence>
<dbReference type="Proteomes" id="UP000887572">
    <property type="component" value="Unplaced"/>
</dbReference>
<accession>A0A914HP57</accession>
<keyword evidence="1" id="KW-1185">Reference proteome</keyword>
<organism evidence="1 2">
    <name type="scientific">Globodera rostochiensis</name>
    <name type="common">Golden nematode worm</name>
    <name type="synonym">Heterodera rostochiensis</name>
    <dbReference type="NCBI Taxonomy" id="31243"/>
    <lineage>
        <taxon>Eukaryota</taxon>
        <taxon>Metazoa</taxon>
        <taxon>Ecdysozoa</taxon>
        <taxon>Nematoda</taxon>
        <taxon>Chromadorea</taxon>
        <taxon>Rhabditida</taxon>
        <taxon>Tylenchina</taxon>
        <taxon>Tylenchomorpha</taxon>
        <taxon>Tylenchoidea</taxon>
        <taxon>Heteroderidae</taxon>
        <taxon>Heteroderinae</taxon>
        <taxon>Globodera</taxon>
    </lineage>
</organism>
<dbReference type="WBParaSite" id="Gr19_v10_g2607.t1">
    <property type="protein sequence ID" value="Gr19_v10_g2607.t1"/>
    <property type="gene ID" value="Gr19_v10_g2607"/>
</dbReference>
<sequence length="99" mass="11296">MYFVNKQQKAATVNAFVCKGPNALLHKSPSHARHSFTFADFPLAHLAWEQFLPQYLITICCFAFDVKTARNMRATIHLHKVLLSHLPLPKRSAVETFDT</sequence>
<name>A0A914HP57_GLORO</name>
<reference evidence="2" key="1">
    <citation type="submission" date="2022-11" db="UniProtKB">
        <authorList>
            <consortium name="WormBaseParasite"/>
        </authorList>
    </citation>
    <scope>IDENTIFICATION</scope>
</reference>
<dbReference type="AlphaFoldDB" id="A0A914HP57"/>
<protein>
    <submittedName>
        <fullName evidence="2">Uncharacterized protein</fullName>
    </submittedName>
</protein>